<keyword evidence="9" id="KW-1185">Reference proteome</keyword>
<dbReference type="Proteomes" id="UP001244341">
    <property type="component" value="Chromosome 8b"/>
</dbReference>
<gene>
    <name evidence="8" type="ORF">OEZ85_014198</name>
</gene>
<evidence type="ECO:0000256" key="1">
    <source>
        <dbReference type="ARBA" id="ARBA00012797"/>
    </source>
</evidence>
<dbReference type="CDD" id="cd18089">
    <property type="entry name" value="SPOUT_Trm10-like"/>
    <property type="match status" value="1"/>
</dbReference>
<name>A0ABY8U7I9_TETOB</name>
<dbReference type="PROSITE" id="PS51675">
    <property type="entry name" value="SAM_MT_TRM10"/>
    <property type="match status" value="1"/>
</dbReference>
<evidence type="ECO:0000256" key="5">
    <source>
        <dbReference type="ARBA" id="ARBA00048434"/>
    </source>
</evidence>
<dbReference type="InterPro" id="IPR038459">
    <property type="entry name" value="MT_TRM10-typ_sf"/>
</dbReference>
<organism evidence="8 9">
    <name type="scientific">Tetradesmus obliquus</name>
    <name type="common">Green alga</name>
    <name type="synonym">Acutodesmus obliquus</name>
    <dbReference type="NCBI Taxonomy" id="3088"/>
    <lineage>
        <taxon>Eukaryota</taxon>
        <taxon>Viridiplantae</taxon>
        <taxon>Chlorophyta</taxon>
        <taxon>core chlorophytes</taxon>
        <taxon>Chlorophyceae</taxon>
        <taxon>CS clade</taxon>
        <taxon>Sphaeropleales</taxon>
        <taxon>Scenedesmaceae</taxon>
        <taxon>Tetradesmus</taxon>
    </lineage>
</organism>
<evidence type="ECO:0000256" key="2">
    <source>
        <dbReference type="ARBA" id="ARBA00022603"/>
    </source>
</evidence>
<evidence type="ECO:0000256" key="6">
    <source>
        <dbReference type="SAM" id="MobiDB-lite"/>
    </source>
</evidence>
<feature type="compositionally biased region" description="Basic and acidic residues" evidence="6">
    <location>
        <begin position="30"/>
        <end position="60"/>
    </location>
</feature>
<dbReference type="EMBL" id="CP126215">
    <property type="protein sequence ID" value="WIA17335.1"/>
    <property type="molecule type" value="Genomic_DNA"/>
</dbReference>
<evidence type="ECO:0000256" key="3">
    <source>
        <dbReference type="ARBA" id="ARBA00022679"/>
    </source>
</evidence>
<dbReference type="Gene3D" id="3.40.1280.30">
    <property type="match status" value="1"/>
</dbReference>
<accession>A0ABY8U7I9</accession>
<comment type="catalytic activity">
    <reaction evidence="5">
        <text>guanosine(9) in tRNA + S-adenosyl-L-methionine = N(1)-methylguanosine(9) in tRNA + S-adenosyl-L-homocysteine + H(+)</text>
        <dbReference type="Rhea" id="RHEA:43156"/>
        <dbReference type="Rhea" id="RHEA-COMP:10367"/>
        <dbReference type="Rhea" id="RHEA-COMP:10368"/>
        <dbReference type="ChEBI" id="CHEBI:15378"/>
        <dbReference type="ChEBI" id="CHEBI:57856"/>
        <dbReference type="ChEBI" id="CHEBI:59789"/>
        <dbReference type="ChEBI" id="CHEBI:73542"/>
        <dbReference type="ChEBI" id="CHEBI:74269"/>
        <dbReference type="EC" id="2.1.1.221"/>
    </reaction>
</comment>
<sequence length="349" mass="37432">MEQPADNQTTPADEPSAPAAMSKRQMKRLQKMERQEENKKAKKAAEKEQKQKALEQKRADIGKMLEGMTEEEREQWHQQQKDKKQKVLAGRQATKAHNQQALSAPQKVVIDLDFLGMMSPSEVKSLLQQLSYSYSAAVSGQQQLHLHLLGATGDLDAALLKQLPGHVNWAATKSEKNFKEFFQERLQDLVYLTADSPDELSELDSSKVYIIGGIVDRNRHKGICYQRAQEAGIATAKLPIAQHIKLQTSAVITVNQVVDILVRVQGSNDWKAALEHVLPGRKRADAAAPAAAGAAAGAAAEAAAPPSSGEEPTAAAAGAAAEAGAEAAAAYIMEAGKEAVADTSVAAST</sequence>
<keyword evidence="3" id="KW-0808">Transferase</keyword>
<evidence type="ECO:0000259" key="7">
    <source>
        <dbReference type="PROSITE" id="PS51675"/>
    </source>
</evidence>
<dbReference type="InterPro" id="IPR007356">
    <property type="entry name" value="tRNA_m1G_MeTrfase_euk"/>
</dbReference>
<evidence type="ECO:0000313" key="9">
    <source>
        <dbReference type="Proteomes" id="UP001244341"/>
    </source>
</evidence>
<dbReference type="PANTHER" id="PTHR13563">
    <property type="entry name" value="TRNA (GUANINE-9-) METHYLTRANSFERASE"/>
    <property type="match status" value="1"/>
</dbReference>
<dbReference type="PANTHER" id="PTHR13563:SF13">
    <property type="entry name" value="TRNA METHYLTRANSFERASE 10 HOMOLOG A"/>
    <property type="match status" value="1"/>
</dbReference>
<proteinExistence type="predicted"/>
<feature type="domain" description="SAM-dependent MTase TRM10-type" evidence="7">
    <location>
        <begin position="94"/>
        <end position="285"/>
    </location>
</feature>
<protein>
    <recommendedName>
        <fullName evidence="1">tRNA (guanine(9)-N(1))-methyltransferase</fullName>
        <ecNumber evidence="1">2.1.1.221</ecNumber>
    </recommendedName>
</protein>
<keyword evidence="4" id="KW-0949">S-adenosyl-L-methionine</keyword>
<dbReference type="InterPro" id="IPR028564">
    <property type="entry name" value="MT_TRM10-typ"/>
</dbReference>
<evidence type="ECO:0000256" key="4">
    <source>
        <dbReference type="ARBA" id="ARBA00022691"/>
    </source>
</evidence>
<feature type="region of interest" description="Disordered" evidence="6">
    <location>
        <begin position="1"/>
        <end position="60"/>
    </location>
</feature>
<reference evidence="8 9" key="1">
    <citation type="submission" date="2023-05" db="EMBL/GenBank/DDBJ databases">
        <title>A 100% complete, gapless, phased diploid assembly of the Scenedesmus obliquus UTEX 3031 genome.</title>
        <authorList>
            <person name="Biondi T.C."/>
            <person name="Hanschen E.R."/>
            <person name="Kwon T."/>
            <person name="Eng W."/>
            <person name="Kruse C.P.S."/>
            <person name="Koehler S.I."/>
            <person name="Kunde Y."/>
            <person name="Gleasner C.D."/>
            <person name="You Mak K.T."/>
            <person name="Polle J."/>
            <person name="Hovde B.T."/>
            <person name="Starkenburg S.R."/>
        </authorList>
    </citation>
    <scope>NUCLEOTIDE SEQUENCE [LARGE SCALE GENOMIC DNA]</scope>
    <source>
        <strain evidence="8 9">DOE0152z</strain>
    </source>
</reference>
<keyword evidence="2" id="KW-0489">Methyltransferase</keyword>
<dbReference type="EC" id="2.1.1.221" evidence="1"/>
<feature type="compositionally biased region" description="Polar residues" evidence="6">
    <location>
        <begin position="1"/>
        <end position="11"/>
    </location>
</feature>
<evidence type="ECO:0000313" key="8">
    <source>
        <dbReference type="EMBL" id="WIA17335.1"/>
    </source>
</evidence>